<evidence type="ECO:0000313" key="3">
    <source>
        <dbReference type="Proteomes" id="UP000178385"/>
    </source>
</evidence>
<keyword evidence="1" id="KW-0472">Membrane</keyword>
<dbReference type="Proteomes" id="UP000178385">
    <property type="component" value="Unassembled WGS sequence"/>
</dbReference>
<evidence type="ECO:0000313" key="2">
    <source>
        <dbReference type="EMBL" id="OGY46382.1"/>
    </source>
</evidence>
<keyword evidence="1" id="KW-1133">Transmembrane helix</keyword>
<dbReference type="AlphaFoldDB" id="A0A1G1Y268"/>
<name>A0A1G1Y268_9BACT</name>
<keyword evidence="1" id="KW-0812">Transmembrane</keyword>
<organism evidence="2 3">
    <name type="scientific">Candidatus Buchananbacteria bacterium RIFCSPHIGHO2_01_FULL_47_11b</name>
    <dbReference type="NCBI Taxonomy" id="1797537"/>
    <lineage>
        <taxon>Bacteria</taxon>
        <taxon>Candidatus Buchananiibacteriota</taxon>
    </lineage>
</organism>
<evidence type="ECO:0000256" key="1">
    <source>
        <dbReference type="SAM" id="Phobius"/>
    </source>
</evidence>
<evidence type="ECO:0008006" key="4">
    <source>
        <dbReference type="Google" id="ProtNLM"/>
    </source>
</evidence>
<sequence length="183" mass="19617">MKPSGQSLLETVFAIGILLIVVTAILGLTRANLVGQQESEFQVLANNLAREGVEVIRLARDSNWLAAVPWNTGLVGGSAAIVDFNSATGNWAIAFNPTISGQKLYTDTNGTFSHNPTGNPTLLSRVVNLSSICQDSGGVEIITSDPTDCNGLPYGLEVRSVVSWEERGLNRSVTLQNLLYAWK</sequence>
<gene>
    <name evidence="2" type="ORF">A2840_00775</name>
</gene>
<dbReference type="EMBL" id="MHIG01000033">
    <property type="protein sequence ID" value="OGY46382.1"/>
    <property type="molecule type" value="Genomic_DNA"/>
</dbReference>
<protein>
    <recommendedName>
        <fullName evidence="4">Type 4 fimbrial biogenesis protein PilX N-terminal domain-containing protein</fullName>
    </recommendedName>
</protein>
<reference evidence="2 3" key="1">
    <citation type="journal article" date="2016" name="Nat. Commun.">
        <title>Thousands of microbial genomes shed light on interconnected biogeochemical processes in an aquifer system.</title>
        <authorList>
            <person name="Anantharaman K."/>
            <person name="Brown C.T."/>
            <person name="Hug L.A."/>
            <person name="Sharon I."/>
            <person name="Castelle C.J."/>
            <person name="Probst A.J."/>
            <person name="Thomas B.C."/>
            <person name="Singh A."/>
            <person name="Wilkins M.J."/>
            <person name="Karaoz U."/>
            <person name="Brodie E.L."/>
            <person name="Williams K.H."/>
            <person name="Hubbard S.S."/>
            <person name="Banfield J.F."/>
        </authorList>
    </citation>
    <scope>NUCLEOTIDE SEQUENCE [LARGE SCALE GENOMIC DNA]</scope>
</reference>
<accession>A0A1G1Y268</accession>
<proteinExistence type="predicted"/>
<comment type="caution">
    <text evidence="2">The sequence shown here is derived from an EMBL/GenBank/DDBJ whole genome shotgun (WGS) entry which is preliminary data.</text>
</comment>
<feature type="transmembrane region" description="Helical" evidence="1">
    <location>
        <begin position="12"/>
        <end position="29"/>
    </location>
</feature>